<feature type="compositionally biased region" description="Low complexity" evidence="8">
    <location>
        <begin position="401"/>
        <end position="431"/>
    </location>
</feature>
<feature type="transmembrane region" description="Helical" evidence="9">
    <location>
        <begin position="76"/>
        <end position="99"/>
    </location>
</feature>
<feature type="region of interest" description="Disordered" evidence="8">
    <location>
        <begin position="315"/>
        <end position="431"/>
    </location>
</feature>
<dbReference type="CDD" id="cd09320">
    <property type="entry name" value="TDT_like_2"/>
    <property type="match status" value="1"/>
</dbReference>
<evidence type="ECO:0000256" key="8">
    <source>
        <dbReference type="SAM" id="MobiDB-lite"/>
    </source>
</evidence>
<feature type="transmembrane region" description="Helical" evidence="9">
    <location>
        <begin position="144"/>
        <end position="172"/>
    </location>
</feature>
<dbReference type="Gene3D" id="1.50.10.150">
    <property type="entry name" value="Voltage-dependent anion channel"/>
    <property type="match status" value="1"/>
</dbReference>
<evidence type="ECO:0000256" key="2">
    <source>
        <dbReference type="ARBA" id="ARBA00008566"/>
    </source>
</evidence>
<dbReference type="Pfam" id="PF03595">
    <property type="entry name" value="SLAC1"/>
    <property type="match status" value="1"/>
</dbReference>
<comment type="similarity">
    <text evidence="2">Belongs to the tellurite-resistance/dicarboxylate transporter (TDT) family.</text>
</comment>
<keyword evidence="6 9" id="KW-1133">Transmembrane helix</keyword>
<reference evidence="11" key="1">
    <citation type="journal article" date="2019" name="Int. J. Syst. Evol. Microbiol.">
        <title>The Global Catalogue of Microorganisms (GCM) 10K type strain sequencing project: providing services to taxonomists for standard genome sequencing and annotation.</title>
        <authorList>
            <consortium name="The Broad Institute Genomics Platform"/>
            <consortium name="The Broad Institute Genome Sequencing Center for Infectious Disease"/>
            <person name="Wu L."/>
            <person name="Ma J."/>
        </authorList>
    </citation>
    <scope>NUCLEOTIDE SEQUENCE [LARGE SCALE GENOMIC DNA]</scope>
    <source>
        <strain evidence="11">JCM 6242</strain>
    </source>
</reference>
<evidence type="ECO:0000256" key="7">
    <source>
        <dbReference type="ARBA" id="ARBA00023136"/>
    </source>
</evidence>
<sequence length="431" mass="45191">MGTGIVATALPSHFTALRPLATAVWLLASVMLVGLAFTWRNRPFDPASSPFLGAPPMALLTVGAGTLVYGRDLIGLPAAIAVDAVLWTAGTLLGLATLIGVPRLMITRHRLRLEEVSGAWLMPVVPPMVAATCGAYLVPHAGSLRTALVITCYALYGLSLLVVIPILVGLVCRIRAHGPGPATLVPTLLIVLGPLGQSVTAVNLLGRLVPEMAAFGLWYGVPVLTLALIWLAVSAFFLLRTARRGGLPFAMTWWSFTFPVGTCVTGAAALAVQLDSELFGRIGLGLYALLVSAWLTVMFRTVPLVVPQLRDLRTRPEPVPASRDAGPADTGGHGAVPAAAEPVGERRIRTRDHLAVASPAARELRNPRTGRARPAEARVSPVARPGTFHRTISAGSGGPAGARRQAANGRAATRNPWGSRGPRRSSPSSGT</sequence>
<dbReference type="InterPro" id="IPR038665">
    <property type="entry name" value="Voltage-dep_anion_channel_sf"/>
</dbReference>
<comment type="subcellular location">
    <subcellularLocation>
        <location evidence="1">Cell membrane</location>
        <topology evidence="1">Multi-pass membrane protein</topology>
    </subcellularLocation>
</comment>
<keyword evidence="7 9" id="KW-0472">Membrane</keyword>
<feature type="transmembrane region" description="Helical" evidence="9">
    <location>
        <begin position="284"/>
        <end position="306"/>
    </location>
</feature>
<evidence type="ECO:0000256" key="6">
    <source>
        <dbReference type="ARBA" id="ARBA00022989"/>
    </source>
</evidence>
<gene>
    <name evidence="10" type="ORF">GCM10010517_56220</name>
</gene>
<feature type="transmembrane region" description="Helical" evidence="9">
    <location>
        <begin position="184"/>
        <end position="205"/>
    </location>
</feature>
<dbReference type="Proteomes" id="UP001500831">
    <property type="component" value="Unassembled WGS sequence"/>
</dbReference>
<evidence type="ECO:0000313" key="11">
    <source>
        <dbReference type="Proteomes" id="UP001500831"/>
    </source>
</evidence>
<feature type="transmembrane region" description="Helical" evidence="9">
    <location>
        <begin position="217"/>
        <end position="239"/>
    </location>
</feature>
<evidence type="ECO:0000313" key="10">
    <source>
        <dbReference type="EMBL" id="GAA2891824.1"/>
    </source>
</evidence>
<dbReference type="EMBL" id="BAAAVI010000048">
    <property type="protein sequence ID" value="GAA2891824.1"/>
    <property type="molecule type" value="Genomic_DNA"/>
</dbReference>
<keyword evidence="5 9" id="KW-0812">Transmembrane</keyword>
<evidence type="ECO:0000256" key="3">
    <source>
        <dbReference type="ARBA" id="ARBA00022448"/>
    </source>
</evidence>
<dbReference type="InterPro" id="IPR004695">
    <property type="entry name" value="SLAC1/Mae1/Ssu1/TehA"/>
</dbReference>
<accession>A0ABP6IK00</accession>
<name>A0ABP6IK00_9ACTN</name>
<keyword evidence="4" id="KW-1003">Cell membrane</keyword>
<feature type="transmembrane region" description="Helical" evidence="9">
    <location>
        <begin position="20"/>
        <end position="39"/>
    </location>
</feature>
<keyword evidence="11" id="KW-1185">Reference proteome</keyword>
<feature type="compositionally biased region" description="Basic and acidic residues" evidence="8">
    <location>
        <begin position="343"/>
        <end position="354"/>
    </location>
</feature>
<feature type="transmembrane region" description="Helical" evidence="9">
    <location>
        <begin position="251"/>
        <end position="272"/>
    </location>
</feature>
<protein>
    <submittedName>
        <fullName evidence="10">TDT family transporter</fullName>
    </submittedName>
</protein>
<evidence type="ECO:0000256" key="9">
    <source>
        <dbReference type="SAM" id="Phobius"/>
    </source>
</evidence>
<dbReference type="PANTHER" id="PTHR31686">
    <property type="match status" value="1"/>
</dbReference>
<dbReference type="PANTHER" id="PTHR31686:SF1">
    <property type="entry name" value="SULFITE EFFLUX PUMP SSU1"/>
    <property type="match status" value="1"/>
</dbReference>
<comment type="caution">
    <text evidence="10">The sequence shown here is derived from an EMBL/GenBank/DDBJ whole genome shotgun (WGS) entry which is preliminary data.</text>
</comment>
<feature type="transmembrane region" description="Helical" evidence="9">
    <location>
        <begin position="120"/>
        <end position="138"/>
    </location>
</feature>
<proteinExistence type="inferred from homology"/>
<keyword evidence="3" id="KW-0813">Transport</keyword>
<feature type="transmembrane region" description="Helical" evidence="9">
    <location>
        <begin position="51"/>
        <end position="70"/>
    </location>
</feature>
<organism evidence="10 11">
    <name type="scientific">Streptosporangium fragile</name>
    <dbReference type="NCBI Taxonomy" id="46186"/>
    <lineage>
        <taxon>Bacteria</taxon>
        <taxon>Bacillati</taxon>
        <taxon>Actinomycetota</taxon>
        <taxon>Actinomycetes</taxon>
        <taxon>Streptosporangiales</taxon>
        <taxon>Streptosporangiaceae</taxon>
        <taxon>Streptosporangium</taxon>
    </lineage>
</organism>
<dbReference type="InterPro" id="IPR051629">
    <property type="entry name" value="Sulfite_efflux_TDT"/>
</dbReference>
<evidence type="ECO:0000256" key="1">
    <source>
        <dbReference type="ARBA" id="ARBA00004651"/>
    </source>
</evidence>
<evidence type="ECO:0000256" key="5">
    <source>
        <dbReference type="ARBA" id="ARBA00022692"/>
    </source>
</evidence>
<evidence type="ECO:0000256" key="4">
    <source>
        <dbReference type="ARBA" id="ARBA00022475"/>
    </source>
</evidence>